<gene>
    <name evidence="16" type="ORF">CSW29_07945</name>
</gene>
<dbReference type="InterPro" id="IPR029055">
    <property type="entry name" value="Ntn_hydrolases_N"/>
</dbReference>
<evidence type="ECO:0000256" key="11">
    <source>
        <dbReference type="ARBA" id="ARBA00023014"/>
    </source>
</evidence>
<comment type="similarity">
    <text evidence="3">Belongs to the glutamate synthase family.</text>
</comment>
<evidence type="ECO:0000313" key="16">
    <source>
        <dbReference type="EMBL" id="RTH99293.1"/>
    </source>
</evidence>
<organism evidence="16 17">
    <name type="scientific">Thermus scotoductus</name>
    <dbReference type="NCBI Taxonomy" id="37636"/>
    <lineage>
        <taxon>Bacteria</taxon>
        <taxon>Thermotogati</taxon>
        <taxon>Deinococcota</taxon>
        <taxon>Deinococci</taxon>
        <taxon>Thermales</taxon>
        <taxon>Thermaceae</taxon>
        <taxon>Thermus</taxon>
    </lineage>
</organism>
<keyword evidence="6" id="KW-0288">FMN</keyword>
<keyword evidence="5" id="KW-0285">Flavoprotein</keyword>
<dbReference type="PANTHER" id="PTHR11938:SF133">
    <property type="entry name" value="GLUTAMATE SYNTHASE (NADH)"/>
    <property type="match status" value="1"/>
</dbReference>
<feature type="domain" description="Glutamine amidotransferase type-2" evidence="15">
    <location>
        <begin position="1"/>
        <end position="186"/>
    </location>
</feature>
<evidence type="ECO:0000256" key="3">
    <source>
        <dbReference type="ARBA" id="ARBA00009716"/>
    </source>
</evidence>
<evidence type="ECO:0000256" key="13">
    <source>
        <dbReference type="ARBA" id="ARBA00023291"/>
    </source>
</evidence>
<dbReference type="GO" id="GO:0006537">
    <property type="term" value="P:glutamate biosynthetic process"/>
    <property type="evidence" value="ECO:0007669"/>
    <property type="project" value="UniProtKB-KW"/>
</dbReference>
<evidence type="ECO:0000256" key="8">
    <source>
        <dbReference type="ARBA" id="ARBA00022962"/>
    </source>
</evidence>
<comment type="caution">
    <text evidence="16">The sequence shown here is derived from an EMBL/GenBank/DDBJ whole genome shotgun (WGS) entry which is preliminary data.</text>
</comment>
<evidence type="ECO:0000256" key="4">
    <source>
        <dbReference type="ARBA" id="ARBA00022605"/>
    </source>
</evidence>
<dbReference type="PROSITE" id="PS51278">
    <property type="entry name" value="GATASE_TYPE_2"/>
    <property type="match status" value="1"/>
</dbReference>
<evidence type="ECO:0000256" key="5">
    <source>
        <dbReference type="ARBA" id="ARBA00022630"/>
    </source>
</evidence>
<comment type="pathway">
    <text evidence="14">Amino-acid biosynthesis.</text>
</comment>
<keyword evidence="10" id="KW-0408">Iron</keyword>
<dbReference type="GO" id="GO:0051538">
    <property type="term" value="F:3 iron, 4 sulfur cluster binding"/>
    <property type="evidence" value="ECO:0007669"/>
    <property type="project" value="UniProtKB-KW"/>
</dbReference>
<sequence length="186" mass="21140">VYKVRGAAELLKRYYPELSRPEFKSTIALGHNRYSTNTLSTFEQVQPFGLLGHNGEINTIERLRREMDHLGIPRPVGSDSQDLNRMLEGLIYRYGLSLPEAMDLVFPPVLGEVKALPEELQDLYLALRQRFGPLAQGPAAIVSRHRDEAVFATDAMGLRPLWQFETPYEIVFSSERGVFNAEEFVT</sequence>
<dbReference type="Pfam" id="PF00310">
    <property type="entry name" value="GATase_2"/>
    <property type="match status" value="2"/>
</dbReference>
<evidence type="ECO:0000256" key="10">
    <source>
        <dbReference type="ARBA" id="ARBA00023004"/>
    </source>
</evidence>
<evidence type="ECO:0000256" key="6">
    <source>
        <dbReference type="ARBA" id="ARBA00022643"/>
    </source>
</evidence>
<accession>A0A430UG95</accession>
<name>A0A430UG95_THESC</name>
<feature type="non-terminal residue" evidence="16">
    <location>
        <position position="186"/>
    </location>
</feature>
<dbReference type="GO" id="GO:0015930">
    <property type="term" value="F:glutamate synthase activity"/>
    <property type="evidence" value="ECO:0007669"/>
    <property type="project" value="TreeGrafter"/>
</dbReference>
<dbReference type="AlphaFoldDB" id="A0A430UG95"/>
<evidence type="ECO:0000313" key="17">
    <source>
        <dbReference type="Proteomes" id="UP000288347"/>
    </source>
</evidence>
<feature type="non-terminal residue" evidence="16">
    <location>
        <position position="1"/>
    </location>
</feature>
<keyword evidence="11" id="KW-0411">Iron-sulfur</keyword>
<keyword evidence="8" id="KW-0315">Glutamine amidotransferase</keyword>
<keyword evidence="13" id="KW-0003">3Fe-4S</keyword>
<dbReference type="EMBL" id="PEMH01000273">
    <property type="protein sequence ID" value="RTH99293.1"/>
    <property type="molecule type" value="Genomic_DNA"/>
</dbReference>
<evidence type="ECO:0000259" key="15">
    <source>
        <dbReference type="PROSITE" id="PS51278"/>
    </source>
</evidence>
<proteinExistence type="inferred from homology"/>
<evidence type="ECO:0000256" key="9">
    <source>
        <dbReference type="ARBA" id="ARBA00023002"/>
    </source>
</evidence>
<protein>
    <submittedName>
        <fullName evidence="16">Glutamate synthase</fullName>
    </submittedName>
</protein>
<keyword evidence="7" id="KW-0479">Metal-binding</keyword>
<dbReference type="GO" id="GO:0046872">
    <property type="term" value="F:metal ion binding"/>
    <property type="evidence" value="ECO:0007669"/>
    <property type="project" value="UniProtKB-KW"/>
</dbReference>
<dbReference type="PANTHER" id="PTHR11938">
    <property type="entry name" value="FAD NADPH DEHYDROGENASE/OXIDOREDUCTASE"/>
    <property type="match status" value="1"/>
</dbReference>
<comment type="cofactor">
    <cofactor evidence="2">
        <name>[3Fe-4S] cluster</name>
        <dbReference type="ChEBI" id="CHEBI:21137"/>
    </cofactor>
</comment>
<evidence type="ECO:0000256" key="2">
    <source>
        <dbReference type="ARBA" id="ARBA00001927"/>
    </source>
</evidence>
<dbReference type="Proteomes" id="UP000288347">
    <property type="component" value="Unassembled WGS sequence"/>
</dbReference>
<evidence type="ECO:0000256" key="14">
    <source>
        <dbReference type="ARBA" id="ARBA00029440"/>
    </source>
</evidence>
<dbReference type="InterPro" id="IPR017932">
    <property type="entry name" value="GATase_2_dom"/>
</dbReference>
<keyword evidence="12" id="KW-0314">Glutamate biosynthesis</keyword>
<evidence type="ECO:0000256" key="12">
    <source>
        <dbReference type="ARBA" id="ARBA00023164"/>
    </source>
</evidence>
<comment type="cofactor">
    <cofactor evidence="1">
        <name>FMN</name>
        <dbReference type="ChEBI" id="CHEBI:58210"/>
    </cofactor>
</comment>
<keyword evidence="9" id="KW-0560">Oxidoreductase</keyword>
<dbReference type="Gene3D" id="3.60.20.10">
    <property type="entry name" value="Glutamine Phosphoribosylpyrophosphate, subunit 1, domain 1"/>
    <property type="match status" value="1"/>
</dbReference>
<dbReference type="GO" id="GO:0019676">
    <property type="term" value="P:ammonia assimilation cycle"/>
    <property type="evidence" value="ECO:0007669"/>
    <property type="project" value="TreeGrafter"/>
</dbReference>
<evidence type="ECO:0000256" key="1">
    <source>
        <dbReference type="ARBA" id="ARBA00001917"/>
    </source>
</evidence>
<keyword evidence="4" id="KW-0028">Amino-acid biosynthesis</keyword>
<reference evidence="16 17" key="1">
    <citation type="journal article" date="2019" name="Extremophiles">
        <title>Biogeography of thermophiles and predominance of Thermus scotoductus in domestic water heaters.</title>
        <authorList>
            <person name="Wilpiszeski R.L."/>
            <person name="Zhang Z."/>
            <person name="House C.H."/>
        </authorList>
    </citation>
    <scope>NUCLEOTIDE SEQUENCE [LARGE SCALE GENOMIC DNA]</scope>
    <source>
        <strain evidence="16 17">16_S16</strain>
    </source>
</reference>
<dbReference type="InterPro" id="IPR050711">
    <property type="entry name" value="ET-N_metabolism_enzyme"/>
</dbReference>
<dbReference type="SUPFAM" id="SSF56235">
    <property type="entry name" value="N-terminal nucleophile aminohydrolases (Ntn hydrolases)"/>
    <property type="match status" value="1"/>
</dbReference>
<evidence type="ECO:0000256" key="7">
    <source>
        <dbReference type="ARBA" id="ARBA00022723"/>
    </source>
</evidence>